<dbReference type="InterPro" id="IPR000713">
    <property type="entry name" value="Mur_ligase_N"/>
</dbReference>
<dbReference type="RefSeq" id="WP_212674752.1">
    <property type="nucleotide sequence ID" value="NZ_JAGSPJ010000002.1"/>
</dbReference>
<feature type="binding site" evidence="7">
    <location>
        <begin position="164"/>
        <end position="165"/>
    </location>
    <ligand>
        <name>UDP-N-acetyl-alpha-D-muramoyl-L-alanyl-D-glutamate</name>
        <dbReference type="ChEBI" id="CHEBI:83900"/>
    </ligand>
</feature>
<proteinExistence type="inferred from homology"/>
<evidence type="ECO:0000256" key="7">
    <source>
        <dbReference type="HAMAP-Rule" id="MF_00208"/>
    </source>
</evidence>
<dbReference type="Pfam" id="PF08245">
    <property type="entry name" value="Mur_ligase_M"/>
    <property type="match status" value="1"/>
</dbReference>
<keyword evidence="7" id="KW-0963">Cytoplasm</keyword>
<name>A0A941E210_9BURK</name>
<dbReference type="GO" id="GO:0000287">
    <property type="term" value="F:magnesium ion binding"/>
    <property type="evidence" value="ECO:0007669"/>
    <property type="project" value="UniProtKB-UniRule"/>
</dbReference>
<comment type="catalytic activity">
    <reaction evidence="7">
        <text>UDP-N-acetyl-alpha-D-muramoyl-L-alanyl-D-glutamate + meso-2,6-diaminopimelate + ATP = UDP-N-acetyl-alpha-D-muramoyl-L-alanyl-gamma-D-glutamyl-meso-2,6-diaminopimelate + ADP + phosphate + H(+)</text>
        <dbReference type="Rhea" id="RHEA:23676"/>
        <dbReference type="ChEBI" id="CHEBI:15378"/>
        <dbReference type="ChEBI" id="CHEBI:30616"/>
        <dbReference type="ChEBI" id="CHEBI:43474"/>
        <dbReference type="ChEBI" id="CHEBI:57791"/>
        <dbReference type="ChEBI" id="CHEBI:83900"/>
        <dbReference type="ChEBI" id="CHEBI:83905"/>
        <dbReference type="ChEBI" id="CHEBI:456216"/>
        <dbReference type="EC" id="6.3.2.13"/>
    </reaction>
</comment>
<reference evidence="12" key="1">
    <citation type="submission" date="2021-04" db="EMBL/GenBank/DDBJ databases">
        <title>novel species isolated from subtropical streams in China.</title>
        <authorList>
            <person name="Lu H."/>
        </authorList>
    </citation>
    <scope>NUCLEOTIDE SEQUENCE</scope>
    <source>
        <strain evidence="12">FT137W</strain>
    </source>
</reference>
<dbReference type="GO" id="GO:0008360">
    <property type="term" value="P:regulation of cell shape"/>
    <property type="evidence" value="ECO:0007669"/>
    <property type="project" value="UniProtKB-KW"/>
</dbReference>
<evidence type="ECO:0000259" key="9">
    <source>
        <dbReference type="Pfam" id="PF01225"/>
    </source>
</evidence>
<comment type="pathway">
    <text evidence="7 8">Cell wall biogenesis; peptidoglycan biosynthesis.</text>
</comment>
<dbReference type="NCBIfam" id="TIGR01085">
    <property type="entry name" value="murE"/>
    <property type="match status" value="1"/>
</dbReference>
<feature type="binding site" evidence="7">
    <location>
        <position position="191"/>
    </location>
    <ligand>
        <name>UDP-N-acetyl-alpha-D-muramoyl-L-alanyl-D-glutamate</name>
        <dbReference type="ChEBI" id="CHEBI:83900"/>
    </ligand>
</feature>
<feature type="binding site" evidence="7">
    <location>
        <begin position="117"/>
        <end position="123"/>
    </location>
    <ligand>
        <name>ATP</name>
        <dbReference type="ChEBI" id="CHEBI:30616"/>
    </ligand>
</feature>
<dbReference type="GO" id="GO:0071555">
    <property type="term" value="P:cell wall organization"/>
    <property type="evidence" value="ECO:0007669"/>
    <property type="project" value="UniProtKB-KW"/>
</dbReference>
<dbReference type="GO" id="GO:0009252">
    <property type="term" value="P:peptidoglycan biosynthetic process"/>
    <property type="evidence" value="ECO:0007669"/>
    <property type="project" value="UniProtKB-UniRule"/>
</dbReference>
<feature type="short sequence motif" description="Meso-diaminopimelate recognition motif" evidence="7">
    <location>
        <begin position="426"/>
        <end position="429"/>
    </location>
</feature>
<dbReference type="InterPro" id="IPR036615">
    <property type="entry name" value="Mur_ligase_C_dom_sf"/>
</dbReference>
<dbReference type="InterPro" id="IPR013221">
    <property type="entry name" value="Mur_ligase_cen"/>
</dbReference>
<dbReference type="AlphaFoldDB" id="A0A941E210"/>
<dbReference type="Proteomes" id="UP000678545">
    <property type="component" value="Unassembled WGS sequence"/>
</dbReference>
<keyword evidence="13" id="KW-1185">Reference proteome</keyword>
<keyword evidence="5 7" id="KW-0131">Cell cycle</keyword>
<feature type="modified residue" description="N6-carboxylysine" evidence="7">
    <location>
        <position position="231"/>
    </location>
</feature>
<keyword evidence="4 7" id="KW-0573">Peptidoglycan synthesis</keyword>
<keyword evidence="3 7" id="KW-0133">Cell shape</keyword>
<feature type="binding site" evidence="7">
    <location>
        <position position="475"/>
    </location>
    <ligand>
        <name>meso-2,6-diaminopimelate</name>
        <dbReference type="ChEBI" id="CHEBI:57791"/>
    </ligand>
</feature>
<dbReference type="EC" id="6.3.2.13" evidence="7"/>
<dbReference type="Gene3D" id="3.40.1190.10">
    <property type="entry name" value="Mur-like, catalytic domain"/>
    <property type="match status" value="1"/>
</dbReference>
<comment type="similarity">
    <text evidence="1 7">Belongs to the MurCDEF family. MurE subfamily.</text>
</comment>
<dbReference type="PANTHER" id="PTHR23135:SF4">
    <property type="entry name" value="UDP-N-ACETYLMURAMOYL-L-ALANYL-D-GLUTAMATE--2,6-DIAMINOPIMELATE LIGASE MURE HOMOLOG, CHLOROPLASTIC"/>
    <property type="match status" value="1"/>
</dbReference>
<dbReference type="SUPFAM" id="SSF53244">
    <property type="entry name" value="MurD-like peptide ligases, peptide-binding domain"/>
    <property type="match status" value="1"/>
</dbReference>
<evidence type="ECO:0000259" key="11">
    <source>
        <dbReference type="Pfam" id="PF08245"/>
    </source>
</evidence>
<dbReference type="InterPro" id="IPR035911">
    <property type="entry name" value="MurE/MurF_N"/>
</dbReference>
<dbReference type="InterPro" id="IPR005761">
    <property type="entry name" value="UDP-N-AcMur-Glu-dNH2Pim_ligase"/>
</dbReference>
<feature type="domain" description="Mur ligase C-terminal" evidence="10">
    <location>
        <begin position="351"/>
        <end position="477"/>
    </location>
</feature>
<comment type="caution">
    <text evidence="12">The sequence shown here is derived from an EMBL/GenBank/DDBJ whole genome shotgun (WGS) entry which is preliminary data.</text>
</comment>
<dbReference type="GO" id="GO:0005737">
    <property type="term" value="C:cytoplasm"/>
    <property type="evidence" value="ECO:0007669"/>
    <property type="project" value="UniProtKB-SubCell"/>
</dbReference>
<feature type="binding site" evidence="7">
    <location>
        <begin position="426"/>
        <end position="429"/>
    </location>
    <ligand>
        <name>meso-2,6-diaminopimelate</name>
        <dbReference type="ChEBI" id="CHEBI:57791"/>
    </ligand>
</feature>
<evidence type="ECO:0000256" key="4">
    <source>
        <dbReference type="ARBA" id="ARBA00022984"/>
    </source>
</evidence>
<dbReference type="InterPro" id="IPR036565">
    <property type="entry name" value="Mur-like_cat_sf"/>
</dbReference>
<dbReference type="Pfam" id="PF01225">
    <property type="entry name" value="Mur_ligase"/>
    <property type="match status" value="1"/>
</dbReference>
<evidence type="ECO:0000259" key="10">
    <source>
        <dbReference type="Pfam" id="PF02875"/>
    </source>
</evidence>
<comment type="subcellular location">
    <subcellularLocation>
        <location evidence="7 8">Cytoplasm</location>
    </subcellularLocation>
</comment>
<comment type="cofactor">
    <cofactor evidence="7">
        <name>Mg(2+)</name>
        <dbReference type="ChEBI" id="CHEBI:18420"/>
    </cofactor>
</comment>
<evidence type="ECO:0000256" key="5">
    <source>
        <dbReference type="ARBA" id="ARBA00023306"/>
    </source>
</evidence>
<evidence type="ECO:0000256" key="2">
    <source>
        <dbReference type="ARBA" id="ARBA00022618"/>
    </source>
</evidence>
<dbReference type="SUPFAM" id="SSF63418">
    <property type="entry name" value="MurE/MurF N-terminal domain"/>
    <property type="match status" value="1"/>
</dbReference>
<feature type="binding site" evidence="7">
    <location>
        <position position="479"/>
    </location>
    <ligand>
        <name>meso-2,6-diaminopimelate</name>
        <dbReference type="ChEBI" id="CHEBI:57791"/>
    </ligand>
</feature>
<keyword evidence="6 7" id="KW-0961">Cell wall biogenesis/degradation</keyword>
<feature type="binding site" evidence="7">
    <location>
        <position position="199"/>
    </location>
    <ligand>
        <name>UDP-N-acetyl-alpha-D-muramoyl-L-alanyl-D-glutamate</name>
        <dbReference type="ChEBI" id="CHEBI:83900"/>
    </ligand>
</feature>
<dbReference type="Gene3D" id="3.90.190.20">
    <property type="entry name" value="Mur ligase, C-terminal domain"/>
    <property type="match status" value="1"/>
</dbReference>
<evidence type="ECO:0000313" key="13">
    <source>
        <dbReference type="Proteomes" id="UP000678545"/>
    </source>
</evidence>
<keyword evidence="7 12" id="KW-0436">Ligase</keyword>
<comment type="function">
    <text evidence="7">Catalyzes the addition of meso-diaminopimelic acid to the nucleotide precursor UDP-N-acetylmuramoyl-L-alanyl-D-glutamate (UMAG) in the biosynthesis of bacterial cell-wall peptidoglycan.</text>
</comment>
<feature type="domain" description="Mur ligase central" evidence="11">
    <location>
        <begin position="115"/>
        <end position="328"/>
    </location>
</feature>
<keyword evidence="7" id="KW-0067">ATP-binding</keyword>
<evidence type="ECO:0000313" key="12">
    <source>
        <dbReference type="EMBL" id="MBR7799617.1"/>
    </source>
</evidence>
<dbReference type="InterPro" id="IPR004101">
    <property type="entry name" value="Mur_ligase_C"/>
</dbReference>
<evidence type="ECO:0000256" key="3">
    <source>
        <dbReference type="ARBA" id="ARBA00022960"/>
    </source>
</evidence>
<sequence>MEKRDAVINDLFAWLDANLPPSKVRPNLSSDSREIQSGDVFFAFPIAGAKGDGRAFIQNAIERGAAAIVYEQTDFEETIEISVPHYAVSGLLARLGLIAKLWYGEPDQGMTSIAVTGTNGKTSCSQWLARALSMQGEACAVIGTLGVGSYREGVLGRLEETGFTTPDAIQLQRRLASLKQNGAKAFAIEASSIGIHQGRLNALHFDVALYTNLTRDHLDYHQTMQAYAAAKEALFHWEGLQAAVINADDEFGQQLIRDLPKSEPNLKVLAYSIDYPGEIHQACLRASQLRTTHSGTQFYVESPFGSGMVRSQTIGRFNVSNLLGVLGVLLMSGIAWEKSIASIEKLTSVTGRMQLLGGPGQAMVVVDYAHTPDALEKTLQTLSEVCAERQGELWCVFGCGGDRDPGKRPQMGKIAQSAQHVVVTSDNPRTEDPTKIIQDIVQGMDGEVHTIEDRASAILYAVKHAQINDVILIAGKGHEAYQEINGKKWPFSDEEHALLALATVATNSAMRRVN</sequence>
<evidence type="ECO:0000256" key="8">
    <source>
        <dbReference type="RuleBase" id="RU004135"/>
    </source>
</evidence>
<dbReference type="SUPFAM" id="SSF53623">
    <property type="entry name" value="MurD-like peptide ligases, catalytic domain"/>
    <property type="match status" value="1"/>
</dbReference>
<dbReference type="NCBIfam" id="NF001126">
    <property type="entry name" value="PRK00139.1-4"/>
    <property type="match status" value="1"/>
</dbReference>
<gene>
    <name evidence="7" type="primary">murE</name>
    <name evidence="12" type="ORF">KDM90_06365</name>
</gene>
<dbReference type="GO" id="GO:0051301">
    <property type="term" value="P:cell division"/>
    <property type="evidence" value="ECO:0007669"/>
    <property type="project" value="UniProtKB-KW"/>
</dbReference>
<feature type="binding site" evidence="7">
    <location>
        <position position="32"/>
    </location>
    <ligand>
        <name>UDP-N-acetyl-alpha-D-muramoyl-L-alanyl-D-glutamate</name>
        <dbReference type="ChEBI" id="CHEBI:83900"/>
    </ligand>
</feature>
<keyword evidence="7" id="KW-0547">Nucleotide-binding</keyword>
<dbReference type="EMBL" id="JAGSPJ010000002">
    <property type="protein sequence ID" value="MBR7799617.1"/>
    <property type="molecule type" value="Genomic_DNA"/>
</dbReference>
<keyword evidence="7" id="KW-0460">Magnesium</keyword>
<protein>
    <recommendedName>
        <fullName evidence="7">UDP-N-acetylmuramoyl-L-alanyl-D-glutamate--2,6-diaminopimelate ligase</fullName>
        <ecNumber evidence="7">6.3.2.13</ecNumber>
    </recommendedName>
    <alternativeName>
        <fullName evidence="7">Meso-A2pm-adding enzyme</fullName>
    </alternativeName>
    <alternativeName>
        <fullName evidence="7">Meso-diaminopimelate-adding enzyme</fullName>
    </alternativeName>
    <alternativeName>
        <fullName evidence="7">UDP-MurNAc-L-Ala-D-Glu:meso-diaminopimelate ligase</fullName>
    </alternativeName>
    <alternativeName>
        <fullName evidence="7">UDP-MurNAc-tripeptide synthetase</fullName>
    </alternativeName>
    <alternativeName>
        <fullName evidence="7">UDP-N-acetylmuramyl-tripeptide synthetase</fullName>
    </alternativeName>
</protein>
<dbReference type="Gene3D" id="3.40.1390.10">
    <property type="entry name" value="MurE/MurF, N-terminal domain"/>
    <property type="match status" value="1"/>
</dbReference>
<comment type="caution">
    <text evidence="7">Lacks conserved residue(s) required for the propagation of feature annotation.</text>
</comment>
<feature type="binding site" evidence="7">
    <location>
        <position position="197"/>
    </location>
    <ligand>
        <name>UDP-N-acetyl-alpha-D-muramoyl-L-alanyl-D-glutamate</name>
        <dbReference type="ChEBI" id="CHEBI:83900"/>
    </ligand>
</feature>
<feature type="domain" description="Mur ligase N-terminal catalytic" evidence="9">
    <location>
        <begin position="28"/>
        <end position="102"/>
    </location>
</feature>
<feature type="binding site" evidence="7">
    <location>
        <position position="403"/>
    </location>
    <ligand>
        <name>meso-2,6-diaminopimelate</name>
        <dbReference type="ChEBI" id="CHEBI:57791"/>
    </ligand>
</feature>
<dbReference type="GO" id="GO:0005524">
    <property type="term" value="F:ATP binding"/>
    <property type="evidence" value="ECO:0007669"/>
    <property type="project" value="UniProtKB-UniRule"/>
</dbReference>
<accession>A0A941E210</accession>
<dbReference type="PANTHER" id="PTHR23135">
    <property type="entry name" value="MUR LIGASE FAMILY MEMBER"/>
    <property type="match status" value="1"/>
</dbReference>
<dbReference type="GO" id="GO:0008765">
    <property type="term" value="F:UDP-N-acetylmuramoylalanyl-D-glutamate-2,6-diaminopimelate ligase activity"/>
    <property type="evidence" value="ECO:0007669"/>
    <property type="project" value="UniProtKB-UniRule"/>
</dbReference>
<dbReference type="HAMAP" id="MF_00208">
    <property type="entry name" value="MurE"/>
    <property type="match status" value="1"/>
</dbReference>
<organism evidence="12 13">
    <name type="scientific">Undibacterium fentianense</name>
    <dbReference type="NCBI Taxonomy" id="2828728"/>
    <lineage>
        <taxon>Bacteria</taxon>
        <taxon>Pseudomonadati</taxon>
        <taxon>Pseudomonadota</taxon>
        <taxon>Betaproteobacteria</taxon>
        <taxon>Burkholderiales</taxon>
        <taxon>Oxalobacteraceae</taxon>
        <taxon>Undibacterium</taxon>
    </lineage>
</organism>
<dbReference type="Pfam" id="PF02875">
    <property type="entry name" value="Mur_ligase_C"/>
    <property type="match status" value="1"/>
</dbReference>
<keyword evidence="2 7" id="KW-0132">Cell division</keyword>
<comment type="PTM">
    <text evidence="7">Carboxylation is probably crucial for Mg(2+) binding and, consequently, for the gamma-phosphate positioning of ATP.</text>
</comment>
<evidence type="ECO:0000256" key="1">
    <source>
        <dbReference type="ARBA" id="ARBA00005898"/>
    </source>
</evidence>
<evidence type="ECO:0000256" key="6">
    <source>
        <dbReference type="ARBA" id="ARBA00023316"/>
    </source>
</evidence>